<name>A0A853F7M2_9BURK</name>
<keyword evidence="1" id="KW-0812">Transmembrane</keyword>
<dbReference type="AlphaFoldDB" id="A0A853F7M2"/>
<keyword evidence="1" id="KW-0472">Membrane</keyword>
<gene>
    <name evidence="2" type="ORF">H0A68_02965</name>
</gene>
<sequence length="161" mass="17505">MTHAIITILLWFSAISCGLLAGLYFSFSTFIMRALGRVEAPAGMAAMNSVNAVIQRSLFMPLFLGSSLVALMLVVISLFQWHQPGSVAAFAGGVIYIGGMFICTMAFNVPLNNALAKVDPASADGGNVWGHYLRDWTRWNHVRTVASTVAMILFIYVISVR</sequence>
<dbReference type="EMBL" id="JACCEW010000001">
    <property type="protein sequence ID" value="NYT35818.1"/>
    <property type="molecule type" value="Genomic_DNA"/>
</dbReference>
<evidence type="ECO:0000256" key="1">
    <source>
        <dbReference type="SAM" id="Phobius"/>
    </source>
</evidence>
<evidence type="ECO:0000313" key="2">
    <source>
        <dbReference type="EMBL" id="NYT35818.1"/>
    </source>
</evidence>
<feature type="transmembrane region" description="Helical" evidence="1">
    <location>
        <begin position="87"/>
        <end position="107"/>
    </location>
</feature>
<evidence type="ECO:0000313" key="3">
    <source>
        <dbReference type="Proteomes" id="UP000580517"/>
    </source>
</evidence>
<organism evidence="2 3">
    <name type="scientific">Allopusillimonas soli</name>
    <dbReference type="NCBI Taxonomy" id="659016"/>
    <lineage>
        <taxon>Bacteria</taxon>
        <taxon>Pseudomonadati</taxon>
        <taxon>Pseudomonadota</taxon>
        <taxon>Betaproteobacteria</taxon>
        <taxon>Burkholderiales</taxon>
        <taxon>Alcaligenaceae</taxon>
        <taxon>Allopusillimonas</taxon>
    </lineage>
</organism>
<protein>
    <submittedName>
        <fullName evidence="2">DUF1772 domain-containing protein</fullName>
    </submittedName>
</protein>
<dbReference type="Pfam" id="PF08592">
    <property type="entry name" value="Anthrone_oxy"/>
    <property type="match status" value="1"/>
</dbReference>
<proteinExistence type="predicted"/>
<reference evidence="2 3" key="1">
    <citation type="submission" date="2020-07" db="EMBL/GenBank/DDBJ databases">
        <title>Taxonomic revisions and descriptions of new bacterial species based on genomic comparisons in the high-G+C-content subgroup of the family Alcaligenaceae.</title>
        <authorList>
            <person name="Szabo A."/>
            <person name="Felfoldi T."/>
        </authorList>
    </citation>
    <scope>NUCLEOTIDE SEQUENCE [LARGE SCALE GENOMIC DNA]</scope>
    <source>
        <strain evidence="2 3">DSM 25264</strain>
    </source>
</reference>
<feature type="transmembrane region" description="Helical" evidence="1">
    <location>
        <begin position="6"/>
        <end position="27"/>
    </location>
</feature>
<keyword evidence="3" id="KW-1185">Reference proteome</keyword>
<dbReference type="RefSeq" id="WP_129967766.1">
    <property type="nucleotide sequence ID" value="NZ_JACCEW010000001.1"/>
</dbReference>
<dbReference type="OrthoDB" id="428263at2"/>
<feature type="transmembrane region" description="Helical" evidence="1">
    <location>
        <begin position="142"/>
        <end position="159"/>
    </location>
</feature>
<dbReference type="Proteomes" id="UP000580517">
    <property type="component" value="Unassembled WGS sequence"/>
</dbReference>
<dbReference type="InterPro" id="IPR013901">
    <property type="entry name" value="Anthrone_oxy"/>
</dbReference>
<feature type="transmembrane region" description="Helical" evidence="1">
    <location>
        <begin position="58"/>
        <end position="81"/>
    </location>
</feature>
<comment type="caution">
    <text evidence="2">The sequence shown here is derived from an EMBL/GenBank/DDBJ whole genome shotgun (WGS) entry which is preliminary data.</text>
</comment>
<keyword evidence="1" id="KW-1133">Transmembrane helix</keyword>
<accession>A0A853F7M2</accession>